<keyword evidence="2" id="KW-1185">Reference proteome</keyword>
<reference evidence="1 2" key="1">
    <citation type="submission" date="2020-05" db="EMBL/GenBank/DDBJ databases">
        <title>Description of Pedobacter foliorum sp. nov.</title>
        <authorList>
            <person name="Qi S."/>
            <person name="Carlier A."/>
            <person name="Cnockaert M."/>
            <person name="Vandamme P."/>
        </authorList>
    </citation>
    <scope>NUCLEOTIDE SEQUENCE [LARGE SCALE GENOMIC DNA]</scope>
    <source>
        <strain evidence="1 2">LMG 31300</strain>
    </source>
</reference>
<organism evidence="1 2">
    <name type="scientific">Pedobacter boryungensis</name>
    <dbReference type="NCBI Taxonomy" id="869962"/>
    <lineage>
        <taxon>Bacteria</taxon>
        <taxon>Pseudomonadati</taxon>
        <taxon>Bacteroidota</taxon>
        <taxon>Sphingobacteriia</taxon>
        <taxon>Sphingobacteriales</taxon>
        <taxon>Sphingobacteriaceae</taxon>
        <taxon>Pedobacter</taxon>
    </lineage>
</organism>
<dbReference type="RefSeq" id="WP_173270930.1">
    <property type="nucleotide sequence ID" value="NZ_JABMKV010000002.1"/>
</dbReference>
<comment type="caution">
    <text evidence="1">The sequence shown here is derived from an EMBL/GenBank/DDBJ whole genome shotgun (WGS) entry which is preliminary data.</text>
</comment>
<evidence type="ECO:0000313" key="1">
    <source>
        <dbReference type="EMBL" id="NQX31614.1"/>
    </source>
</evidence>
<evidence type="ECO:0000313" key="2">
    <source>
        <dbReference type="Proteomes" id="UP000762110"/>
    </source>
</evidence>
<evidence type="ECO:0008006" key="3">
    <source>
        <dbReference type="Google" id="ProtNLM"/>
    </source>
</evidence>
<dbReference type="Proteomes" id="UP000762110">
    <property type="component" value="Unassembled WGS sequence"/>
</dbReference>
<gene>
    <name evidence="1" type="ORF">HQN85_07750</name>
</gene>
<dbReference type="EMBL" id="JABMKV010000002">
    <property type="protein sequence ID" value="NQX31614.1"/>
    <property type="molecule type" value="Genomic_DNA"/>
</dbReference>
<sequence>MKLILTSKLKSPFNQFFALFSIIILLNACTVEKKYDQILKHSTHDTLTKSVNSSPIKNIGKLKKMEHDGVIFDQYISNDFQFPKKKKDSTAIINYFVEESFAQLGRREFKQCDVVVIRGVLFQINLKKNSIPERSRTHNQSRIEFIGMIFVLLGFYFF</sequence>
<accession>A0ABX2DDJ3</accession>
<proteinExistence type="predicted"/>
<protein>
    <recommendedName>
        <fullName evidence="3">Lipoprotein</fullName>
    </recommendedName>
</protein>
<name>A0ABX2DDJ3_9SPHI</name>